<dbReference type="AlphaFoldDB" id="A0A495V9D2"/>
<feature type="domain" description="PIN" evidence="1">
    <location>
        <begin position="7"/>
        <end position="135"/>
    </location>
</feature>
<proteinExistence type="predicted"/>
<gene>
    <name evidence="2" type="ORF">BDD21_3392</name>
</gene>
<accession>A0A495V9D2</accession>
<organism evidence="2 3">
    <name type="scientific">Thiocapsa rosea</name>
    <dbReference type="NCBI Taxonomy" id="69360"/>
    <lineage>
        <taxon>Bacteria</taxon>
        <taxon>Pseudomonadati</taxon>
        <taxon>Pseudomonadota</taxon>
        <taxon>Gammaproteobacteria</taxon>
        <taxon>Chromatiales</taxon>
        <taxon>Chromatiaceae</taxon>
        <taxon>Thiocapsa</taxon>
    </lineage>
</organism>
<evidence type="ECO:0000313" key="2">
    <source>
        <dbReference type="EMBL" id="RKT45904.1"/>
    </source>
</evidence>
<dbReference type="RefSeq" id="WP_120798093.1">
    <property type="nucleotide sequence ID" value="NZ_RBXL01000001.1"/>
</dbReference>
<dbReference type="Gene3D" id="3.40.50.1010">
    <property type="entry name" value="5'-nuclease"/>
    <property type="match status" value="1"/>
</dbReference>
<comment type="caution">
    <text evidence="2">The sequence shown here is derived from an EMBL/GenBank/DDBJ whole genome shotgun (WGS) entry which is preliminary data.</text>
</comment>
<dbReference type="CDD" id="cd09874">
    <property type="entry name" value="PIN_MT3492-like"/>
    <property type="match status" value="1"/>
</dbReference>
<protein>
    <recommendedName>
        <fullName evidence="1">PIN domain-containing protein</fullName>
    </recommendedName>
</protein>
<dbReference type="InterPro" id="IPR002716">
    <property type="entry name" value="PIN_dom"/>
</dbReference>
<dbReference type="EMBL" id="RBXL01000001">
    <property type="protein sequence ID" value="RKT45904.1"/>
    <property type="molecule type" value="Genomic_DNA"/>
</dbReference>
<dbReference type="OrthoDB" id="1525146at2"/>
<sequence>MSADDRVYLDTSALAKWYLSEPGSEVFAEYLQGVDVAIISRLTHTEMRSLLSRRRRMGELSAELESVLYAAFLDDIARGWLQDHPVNDVCFDQAVNLITRYPEHPLRTLDALHLALAGHLAVETLATADCVMAEAASAMGLTVRQF</sequence>
<reference evidence="2 3" key="1">
    <citation type="submission" date="2018-10" db="EMBL/GenBank/DDBJ databases">
        <title>Genomic Encyclopedia of Archaeal and Bacterial Type Strains, Phase II (KMG-II): from individual species to whole genera.</title>
        <authorList>
            <person name="Goeker M."/>
        </authorList>
    </citation>
    <scope>NUCLEOTIDE SEQUENCE [LARGE SCALE GENOMIC DNA]</scope>
    <source>
        <strain evidence="2 3">DSM 235</strain>
    </source>
</reference>
<dbReference type="InterPro" id="IPR029060">
    <property type="entry name" value="PIN-like_dom_sf"/>
</dbReference>
<evidence type="ECO:0000259" key="1">
    <source>
        <dbReference type="Pfam" id="PF01850"/>
    </source>
</evidence>
<keyword evidence="3" id="KW-1185">Reference proteome</keyword>
<name>A0A495V9D2_9GAMM</name>
<evidence type="ECO:0000313" key="3">
    <source>
        <dbReference type="Proteomes" id="UP000274556"/>
    </source>
</evidence>
<dbReference type="SUPFAM" id="SSF88723">
    <property type="entry name" value="PIN domain-like"/>
    <property type="match status" value="1"/>
</dbReference>
<dbReference type="Pfam" id="PF01850">
    <property type="entry name" value="PIN"/>
    <property type="match status" value="1"/>
</dbReference>
<dbReference type="Proteomes" id="UP000274556">
    <property type="component" value="Unassembled WGS sequence"/>
</dbReference>